<evidence type="ECO:0000259" key="4">
    <source>
        <dbReference type="PROSITE" id="PS50158"/>
    </source>
</evidence>
<feature type="domain" description="CCHC-type" evidence="4">
    <location>
        <begin position="748"/>
        <end position="763"/>
    </location>
</feature>
<feature type="region of interest" description="Disordered" evidence="3">
    <location>
        <begin position="1"/>
        <end position="139"/>
    </location>
</feature>
<name>A0ABR2ZIY6_9AGAR</name>
<protein>
    <recommendedName>
        <fullName evidence="4">CCHC-type domain-containing protein</fullName>
    </recommendedName>
</protein>
<comment type="caution">
    <text evidence="5">The sequence shown here is derived from an EMBL/GenBank/DDBJ whole genome shotgun (WGS) entry which is preliminary data.</text>
</comment>
<dbReference type="Pfam" id="PF03732">
    <property type="entry name" value="Retrotrans_gag"/>
    <property type="match status" value="1"/>
</dbReference>
<feature type="compositionally biased region" description="Polar residues" evidence="3">
    <location>
        <begin position="225"/>
        <end position="234"/>
    </location>
</feature>
<feature type="compositionally biased region" description="Polar residues" evidence="3">
    <location>
        <begin position="340"/>
        <end position="351"/>
    </location>
</feature>
<feature type="compositionally biased region" description="Basic and acidic residues" evidence="3">
    <location>
        <begin position="879"/>
        <end position="889"/>
    </location>
</feature>
<feature type="compositionally biased region" description="Basic residues" evidence="3">
    <location>
        <begin position="264"/>
        <end position="289"/>
    </location>
</feature>
<feature type="compositionally biased region" description="Basic residues" evidence="3">
    <location>
        <begin position="361"/>
        <end position="381"/>
    </location>
</feature>
<gene>
    <name evidence="5" type="ORF">AAF712_012817</name>
</gene>
<dbReference type="Pfam" id="PF00098">
    <property type="entry name" value="zf-CCHC"/>
    <property type="match status" value="1"/>
</dbReference>
<evidence type="ECO:0000256" key="2">
    <source>
        <dbReference type="PROSITE-ProRule" id="PRU00047"/>
    </source>
</evidence>
<keyword evidence="2" id="KW-0479">Metal-binding</keyword>
<feature type="region of interest" description="Disordered" evidence="3">
    <location>
        <begin position="156"/>
        <end position="188"/>
    </location>
</feature>
<keyword evidence="1" id="KW-0507">mRNA processing</keyword>
<feature type="compositionally biased region" description="Basic residues" evidence="3">
    <location>
        <begin position="462"/>
        <end position="477"/>
    </location>
</feature>
<feature type="region of interest" description="Disordered" evidence="3">
    <location>
        <begin position="220"/>
        <end position="477"/>
    </location>
</feature>
<dbReference type="SUPFAM" id="SSF57756">
    <property type="entry name" value="Retrovirus zinc finger-like domains"/>
    <property type="match status" value="1"/>
</dbReference>
<evidence type="ECO:0000313" key="6">
    <source>
        <dbReference type="Proteomes" id="UP001437256"/>
    </source>
</evidence>
<feature type="compositionally biased region" description="Acidic residues" evidence="3">
    <location>
        <begin position="819"/>
        <end position="835"/>
    </location>
</feature>
<feature type="compositionally biased region" description="Basic and acidic residues" evidence="3">
    <location>
        <begin position="24"/>
        <end position="33"/>
    </location>
</feature>
<feature type="compositionally biased region" description="Polar residues" evidence="3">
    <location>
        <begin position="689"/>
        <end position="698"/>
    </location>
</feature>
<keyword evidence="6" id="KW-1185">Reference proteome</keyword>
<feature type="compositionally biased region" description="Basic and acidic residues" evidence="3">
    <location>
        <begin position="315"/>
        <end position="338"/>
    </location>
</feature>
<feature type="compositionally biased region" description="Basic and acidic residues" evidence="3">
    <location>
        <begin position="655"/>
        <end position="669"/>
    </location>
</feature>
<dbReference type="InterPro" id="IPR005162">
    <property type="entry name" value="Retrotrans_gag_dom"/>
</dbReference>
<feature type="region of interest" description="Disordered" evidence="3">
    <location>
        <begin position="655"/>
        <end position="732"/>
    </location>
</feature>
<evidence type="ECO:0000256" key="1">
    <source>
        <dbReference type="ARBA" id="ARBA00022664"/>
    </source>
</evidence>
<feature type="compositionally biased region" description="Basic and acidic residues" evidence="3">
    <location>
        <begin position="701"/>
        <end position="732"/>
    </location>
</feature>
<accession>A0ABR2ZIY6</accession>
<feature type="compositionally biased region" description="Low complexity" evidence="3">
    <location>
        <begin position="406"/>
        <end position="459"/>
    </location>
</feature>
<feature type="compositionally biased region" description="Polar residues" evidence="3">
    <location>
        <begin position="113"/>
        <end position="126"/>
    </location>
</feature>
<dbReference type="SMART" id="SM00343">
    <property type="entry name" value="ZnF_C2HC"/>
    <property type="match status" value="1"/>
</dbReference>
<organism evidence="5 6">
    <name type="scientific">Marasmius tenuissimus</name>
    <dbReference type="NCBI Taxonomy" id="585030"/>
    <lineage>
        <taxon>Eukaryota</taxon>
        <taxon>Fungi</taxon>
        <taxon>Dikarya</taxon>
        <taxon>Basidiomycota</taxon>
        <taxon>Agaricomycotina</taxon>
        <taxon>Agaricomycetes</taxon>
        <taxon>Agaricomycetidae</taxon>
        <taxon>Agaricales</taxon>
        <taxon>Marasmiineae</taxon>
        <taxon>Marasmiaceae</taxon>
        <taxon>Marasmius</taxon>
    </lineage>
</organism>
<evidence type="ECO:0000256" key="3">
    <source>
        <dbReference type="SAM" id="MobiDB-lite"/>
    </source>
</evidence>
<dbReference type="InterPro" id="IPR001878">
    <property type="entry name" value="Znf_CCHC"/>
</dbReference>
<dbReference type="InterPro" id="IPR036875">
    <property type="entry name" value="Znf_CCHC_sf"/>
</dbReference>
<evidence type="ECO:0000313" key="5">
    <source>
        <dbReference type="EMBL" id="KAL0060402.1"/>
    </source>
</evidence>
<proteinExistence type="predicted"/>
<feature type="compositionally biased region" description="Basic and acidic residues" evidence="3">
    <location>
        <begin position="235"/>
        <end position="263"/>
    </location>
</feature>
<feature type="region of interest" description="Disordered" evidence="3">
    <location>
        <begin position="814"/>
        <end position="894"/>
    </location>
</feature>
<keyword evidence="2" id="KW-0862">Zinc</keyword>
<feature type="compositionally biased region" description="Basic and acidic residues" evidence="3">
    <location>
        <begin position="290"/>
        <end position="303"/>
    </location>
</feature>
<dbReference type="Gene3D" id="4.10.60.10">
    <property type="entry name" value="Zinc finger, CCHC-type"/>
    <property type="match status" value="1"/>
</dbReference>
<keyword evidence="2" id="KW-0863">Zinc-finger</keyword>
<reference evidence="5 6" key="1">
    <citation type="submission" date="2024-05" db="EMBL/GenBank/DDBJ databases">
        <title>A draft genome resource for the thread blight pathogen Marasmius tenuissimus strain MS-2.</title>
        <authorList>
            <person name="Yulfo-Soto G.E."/>
            <person name="Baruah I.K."/>
            <person name="Amoako-Attah I."/>
            <person name="Bukari Y."/>
            <person name="Meinhardt L.W."/>
            <person name="Bailey B.A."/>
            <person name="Cohen S.P."/>
        </authorList>
    </citation>
    <scope>NUCLEOTIDE SEQUENCE [LARGE SCALE GENOMIC DNA]</scope>
    <source>
        <strain evidence="5 6">MS-2</strain>
    </source>
</reference>
<dbReference type="Proteomes" id="UP001437256">
    <property type="component" value="Unassembled WGS sequence"/>
</dbReference>
<feature type="compositionally biased region" description="Low complexity" evidence="3">
    <location>
        <begin position="383"/>
        <end position="399"/>
    </location>
</feature>
<sequence>MADSVSARYNLRRRGARGEDEDQAQDHPPRYEDSTMPGGMQLGSPATGTRQELGEPANSPLSTEESVSSNVALHGQAETQPSGVSRSGETLSAPRVSGYLNTENVVPTEDVSSDSTEGTPTPSPSFNRGRRASSAELNPEVREAIQRAERSLTARQLNDLRARQNRIRVSESESSSEEDGSGIPYLAKGKFVDNDHEVSDAELNSDAQRAAIKNWRIIRDAGANNDKNPGQGTDNQHEHSTSSEIESADREIKPKPQSDDEPKKRKRKPGHHGGKKSKSSKHRSKAKSKKRDDKERSRKENETYPKGMGKYHEKKLKEASRGKSKTPNEYRRRHKENEILPSNQIPSNSRLAKTIKGLQKPGKKKNKPSKKSRDRKKKRKSSSSESSDSPYSSDSSPSDPSDDDSSSSSDSSSNSGLFSDDDSSTSSGDSSYDSDSSTSSSSSGSSSGFSGSSSSSGDSYRVRHRRDRRKAHRKNMSYKKRLIKPVQPPMYNGEADGEKYNNWVMRIFQYCHEGNVPKKEQVFLASSYLEDKALSFFLQKVAQDHAKWNLHTFCTELFNYCFPLNYRSMQREKLKSCRQGSRSVSEYVYELETLYNLVGVTSKREKVIKLWDGLNEYLREKLVDNKYSKEVHKWNEIVKEAEWFEMSRAEVRSERKDRPEKRWNEDKRDKPRHKNRDNSRKDYRHKSSFRPSNPSQRFKSFKRERGYRDRNRRDNYWDKSSGRHKNDNRKYRELTDEKKAHLDANKLCYICEEPGHMSRNCPKRNLVLSGKRGPPGVAMNSVGFPLDGIEDTTEPGLRINSIRWKTPFHPEFSYYDSGTETENEEDLPVLEDIPESSDTSRQNDRNDPDSEGSMPPLQDVSDSEWGYPSGNERSESDEDTNRGSDKENLPLEPQLSDDEFEYLNILVDSVNEYLPWYLKGPFSVQDLGQNRKYIREFSLEDYYDTKLDGTTKYCWVGEMRELFGPAESDLRNFLYDGVTDPNWKPGRINNLVSQYAEFILEESAPYPGDMDFWGATDTWRFKVRKAQPESDELYEIYDKFSSCEPLIIESHLLEKTGFRLASWYAKRRAEQCRDFELKRNQPQRNPDMVDNPIGKVLTLYLATGIPYYPPLDHEQNLCQYTRFSVYPGRNETHQIWDHEEGFYLDVPTKMIRDPTFDVISWWREQIFIKRQKEEANESTRQRHAVFSRQWGKTREQYKRWKARIQRRRAWKARKQGDVLANVLANRLESAIPYPGDPGTQKFLHGERFSIWSELGNQKEIRFRDHERDLQGLIPRAWLLRPGFEPGRYWSDFLAIHSQLPRWEGMDYERMGKVLAIEAKKTLTRHVPYDSECHLQDFEWYSVYLNAYNKKEYVVVDNVSDFWTCVPVKQLLNPNFDLPNWFRRAGEKAKRDLERRLQGPVEYEHLSGVFGEISSTFTKELDDLVDLNDNFLHLAGGNLQWEERDGTPTHFLTRKSYWASRPSTHCRRRED</sequence>
<feature type="compositionally biased region" description="Polar residues" evidence="3">
    <location>
        <begin position="59"/>
        <end position="90"/>
    </location>
</feature>
<dbReference type="PROSITE" id="PS50158">
    <property type="entry name" value="ZF_CCHC"/>
    <property type="match status" value="1"/>
</dbReference>
<dbReference type="EMBL" id="JBBXMP010000178">
    <property type="protein sequence ID" value="KAL0060402.1"/>
    <property type="molecule type" value="Genomic_DNA"/>
</dbReference>